<evidence type="ECO:0000256" key="1">
    <source>
        <dbReference type="ARBA" id="ARBA00023015"/>
    </source>
</evidence>
<dbReference type="GO" id="GO:0003700">
    <property type="term" value="F:DNA-binding transcription factor activity"/>
    <property type="evidence" value="ECO:0007669"/>
    <property type="project" value="InterPro"/>
</dbReference>
<dbReference type="AlphaFoldDB" id="A0A916TGQ6"/>
<sequence>MPPDDEEKLDPDAWSRRFTLLSDPTRLRLIVGMHHRPDSTVNDLAQLAGISPNTASQSLRALRDEGWIDGDKSGREVRYRLRPDAIVHRILHEIMGDHHAQPTHSHGR</sequence>
<dbReference type="CDD" id="cd00090">
    <property type="entry name" value="HTH_ARSR"/>
    <property type="match status" value="1"/>
</dbReference>
<proteinExistence type="predicted"/>
<reference evidence="5" key="1">
    <citation type="journal article" date="2014" name="Int. J. Syst. Evol. Microbiol.">
        <title>Complete genome sequence of Corynebacterium casei LMG S-19264T (=DSM 44701T), isolated from a smear-ripened cheese.</title>
        <authorList>
            <consortium name="US DOE Joint Genome Institute (JGI-PGF)"/>
            <person name="Walter F."/>
            <person name="Albersmeier A."/>
            <person name="Kalinowski J."/>
            <person name="Ruckert C."/>
        </authorList>
    </citation>
    <scope>NUCLEOTIDE SEQUENCE</scope>
    <source>
        <strain evidence="5">CGMCC 1.12827</strain>
    </source>
</reference>
<comment type="caution">
    <text evidence="5">The sequence shown here is derived from an EMBL/GenBank/DDBJ whole genome shotgun (WGS) entry which is preliminary data.</text>
</comment>
<dbReference type="SMART" id="SM00418">
    <property type="entry name" value="HTH_ARSR"/>
    <property type="match status" value="1"/>
</dbReference>
<evidence type="ECO:0000259" key="4">
    <source>
        <dbReference type="PROSITE" id="PS50987"/>
    </source>
</evidence>
<keyword evidence="3" id="KW-0804">Transcription</keyword>
<keyword evidence="2" id="KW-0238">DNA-binding</keyword>
<dbReference type="Proteomes" id="UP000621454">
    <property type="component" value="Unassembled WGS sequence"/>
</dbReference>
<feature type="domain" description="HTH arsR-type" evidence="4">
    <location>
        <begin position="6"/>
        <end position="101"/>
    </location>
</feature>
<dbReference type="NCBIfam" id="NF033788">
    <property type="entry name" value="HTH_metalloreg"/>
    <property type="match status" value="1"/>
</dbReference>
<dbReference type="Gene3D" id="1.10.10.10">
    <property type="entry name" value="Winged helix-like DNA-binding domain superfamily/Winged helix DNA-binding domain"/>
    <property type="match status" value="1"/>
</dbReference>
<keyword evidence="1" id="KW-0805">Transcription regulation</keyword>
<dbReference type="PRINTS" id="PR00778">
    <property type="entry name" value="HTHARSR"/>
</dbReference>
<name>A0A916TGQ6_9ACTN</name>
<dbReference type="Pfam" id="PF13545">
    <property type="entry name" value="HTH_Crp_2"/>
    <property type="match status" value="1"/>
</dbReference>
<evidence type="ECO:0000313" key="5">
    <source>
        <dbReference type="EMBL" id="GGB43984.1"/>
    </source>
</evidence>
<dbReference type="GO" id="GO:0003677">
    <property type="term" value="F:DNA binding"/>
    <property type="evidence" value="ECO:0007669"/>
    <property type="project" value="UniProtKB-KW"/>
</dbReference>
<dbReference type="InterPro" id="IPR012318">
    <property type="entry name" value="HTH_CRP"/>
</dbReference>
<dbReference type="PANTHER" id="PTHR33154">
    <property type="entry name" value="TRANSCRIPTIONAL REGULATOR, ARSR FAMILY"/>
    <property type="match status" value="1"/>
</dbReference>
<reference evidence="5" key="2">
    <citation type="submission" date="2020-09" db="EMBL/GenBank/DDBJ databases">
        <authorList>
            <person name="Sun Q."/>
            <person name="Zhou Y."/>
        </authorList>
    </citation>
    <scope>NUCLEOTIDE SEQUENCE</scope>
    <source>
        <strain evidence="5">CGMCC 1.12827</strain>
    </source>
</reference>
<dbReference type="InterPro" id="IPR036390">
    <property type="entry name" value="WH_DNA-bd_sf"/>
</dbReference>
<dbReference type="SUPFAM" id="SSF46785">
    <property type="entry name" value="Winged helix' DNA-binding domain"/>
    <property type="match status" value="1"/>
</dbReference>
<dbReference type="InterPro" id="IPR001845">
    <property type="entry name" value="HTH_ArsR_DNA-bd_dom"/>
</dbReference>
<dbReference type="EMBL" id="BMGC01000037">
    <property type="protein sequence ID" value="GGB43984.1"/>
    <property type="molecule type" value="Genomic_DNA"/>
</dbReference>
<keyword evidence="6" id="KW-1185">Reference proteome</keyword>
<dbReference type="InterPro" id="IPR036388">
    <property type="entry name" value="WH-like_DNA-bd_sf"/>
</dbReference>
<dbReference type="InterPro" id="IPR051081">
    <property type="entry name" value="HTH_MetalResp_TranReg"/>
</dbReference>
<dbReference type="PROSITE" id="PS50987">
    <property type="entry name" value="HTH_ARSR_2"/>
    <property type="match status" value="1"/>
</dbReference>
<evidence type="ECO:0000313" key="6">
    <source>
        <dbReference type="Proteomes" id="UP000621454"/>
    </source>
</evidence>
<dbReference type="PANTHER" id="PTHR33154:SF18">
    <property type="entry name" value="ARSENICAL RESISTANCE OPERON REPRESSOR"/>
    <property type="match status" value="1"/>
</dbReference>
<gene>
    <name evidence="5" type="ORF">GCM10011489_34400</name>
</gene>
<accession>A0A916TGQ6</accession>
<organism evidence="5 6">
    <name type="scientific">Gordonia jinhuaensis</name>
    <dbReference type="NCBI Taxonomy" id="1517702"/>
    <lineage>
        <taxon>Bacteria</taxon>
        <taxon>Bacillati</taxon>
        <taxon>Actinomycetota</taxon>
        <taxon>Actinomycetes</taxon>
        <taxon>Mycobacteriales</taxon>
        <taxon>Gordoniaceae</taxon>
        <taxon>Gordonia</taxon>
    </lineage>
</organism>
<protein>
    <recommendedName>
        <fullName evidence="4">HTH arsR-type domain-containing protein</fullName>
    </recommendedName>
</protein>
<evidence type="ECO:0000256" key="3">
    <source>
        <dbReference type="ARBA" id="ARBA00023163"/>
    </source>
</evidence>
<evidence type="ECO:0000256" key="2">
    <source>
        <dbReference type="ARBA" id="ARBA00023125"/>
    </source>
</evidence>
<dbReference type="InterPro" id="IPR011991">
    <property type="entry name" value="ArsR-like_HTH"/>
</dbReference>